<organism evidence="2 3">
    <name type="scientific">Yoonia rhodophyticola</name>
    <dbReference type="NCBI Taxonomy" id="3137370"/>
    <lineage>
        <taxon>Bacteria</taxon>
        <taxon>Pseudomonadati</taxon>
        <taxon>Pseudomonadota</taxon>
        <taxon>Alphaproteobacteria</taxon>
        <taxon>Rhodobacterales</taxon>
        <taxon>Paracoccaceae</taxon>
        <taxon>Yoonia</taxon>
    </lineage>
</organism>
<accession>A0AAN0NJ55</accession>
<dbReference type="Proteomes" id="UP001470809">
    <property type="component" value="Chromosome"/>
</dbReference>
<evidence type="ECO:0000313" key="2">
    <source>
        <dbReference type="EMBL" id="WZU68057.1"/>
    </source>
</evidence>
<evidence type="ECO:0000313" key="3">
    <source>
        <dbReference type="Proteomes" id="UP001470809"/>
    </source>
</evidence>
<dbReference type="AlphaFoldDB" id="A0AAN0NJ55"/>
<name>A0AAN0NJ55_9RHOB</name>
<dbReference type="KEGG" id="yrh:AABB31_03700"/>
<dbReference type="RefSeq" id="WP_342077350.1">
    <property type="nucleotide sequence ID" value="NZ_CP151767.2"/>
</dbReference>
<feature type="coiled-coil region" evidence="1">
    <location>
        <begin position="9"/>
        <end position="36"/>
    </location>
</feature>
<reference evidence="3" key="1">
    <citation type="submission" date="2024-04" db="EMBL/GenBank/DDBJ databases">
        <title>Phylogenomic analyses of a clade within the roseobacter group suggest taxonomic reassignments of species of the genera Aestuariivita, Citreicella, Loktanella, Nautella, Pelagibaca, Ruegeria, Thalassobius, Thiobacimonas and Tropicibacter, and the proposal o.</title>
        <authorList>
            <person name="Jeon C.O."/>
        </authorList>
    </citation>
    <scope>NUCLEOTIDE SEQUENCE [LARGE SCALE GENOMIC DNA]</scope>
    <source>
        <strain evidence="3">SS1-5</strain>
    </source>
</reference>
<dbReference type="EMBL" id="CP151767">
    <property type="protein sequence ID" value="WZU68057.1"/>
    <property type="molecule type" value="Genomic_DNA"/>
</dbReference>
<keyword evidence="1" id="KW-0175">Coiled coil</keyword>
<reference evidence="2 3" key="2">
    <citation type="submission" date="2024-08" db="EMBL/GenBank/DDBJ databases">
        <title>Phylogenomic analyses of a clade within the roseobacter group suggest taxonomic reassignments of species of the genera Aestuariivita, Citreicella, Loktanella, Nautella, Pelagibaca, Ruegeria, Thalassobius, Thiobacimonas and Tropicibacter, and the proposal o.</title>
        <authorList>
            <person name="Jeon C.O."/>
        </authorList>
    </citation>
    <scope>NUCLEOTIDE SEQUENCE [LARGE SCALE GENOMIC DNA]</scope>
    <source>
        <strain evidence="2 3">SS1-5</strain>
    </source>
</reference>
<proteinExistence type="predicted"/>
<protein>
    <recommendedName>
        <fullName evidence="4">Flagellar FliJ protein</fullName>
    </recommendedName>
</protein>
<gene>
    <name evidence="2" type="ORF">AABB31_03700</name>
</gene>
<sequence>MGEVAKLRLQVVQAEMNDLVNQANGLRRNLDQLVESKHALARADRQTDDPALAAGADIRWQKWADQRRAAINTELAQVMARQDVCRRRLKHAFGQDQAADQLLAQQIVEEQVRRRRKIDYES</sequence>
<keyword evidence="3" id="KW-1185">Reference proteome</keyword>
<evidence type="ECO:0008006" key="4">
    <source>
        <dbReference type="Google" id="ProtNLM"/>
    </source>
</evidence>
<evidence type="ECO:0000256" key="1">
    <source>
        <dbReference type="SAM" id="Coils"/>
    </source>
</evidence>